<gene>
    <name evidence="1" type="ORF">KK1_039757</name>
</gene>
<dbReference type="EMBL" id="KQ483950">
    <property type="protein sequence ID" value="KYP38970.1"/>
    <property type="molecule type" value="Genomic_DNA"/>
</dbReference>
<reference evidence="1" key="1">
    <citation type="journal article" date="2012" name="Nat. Biotechnol.">
        <title>Draft genome sequence of pigeonpea (Cajanus cajan), an orphan legume crop of resource-poor farmers.</title>
        <authorList>
            <person name="Varshney R.K."/>
            <person name="Chen W."/>
            <person name="Li Y."/>
            <person name="Bharti A.K."/>
            <person name="Saxena R.K."/>
            <person name="Schlueter J.A."/>
            <person name="Donoghue M.T."/>
            <person name="Azam S."/>
            <person name="Fan G."/>
            <person name="Whaley A.M."/>
            <person name="Farmer A.D."/>
            <person name="Sheridan J."/>
            <person name="Iwata A."/>
            <person name="Tuteja R."/>
            <person name="Penmetsa R.V."/>
            <person name="Wu W."/>
            <person name="Upadhyaya H.D."/>
            <person name="Yang S.P."/>
            <person name="Shah T."/>
            <person name="Saxena K.B."/>
            <person name="Michael T."/>
            <person name="McCombie W.R."/>
            <person name="Yang B."/>
            <person name="Zhang G."/>
            <person name="Yang H."/>
            <person name="Wang J."/>
            <person name="Spillane C."/>
            <person name="Cook D.R."/>
            <person name="May G.D."/>
            <person name="Xu X."/>
            <person name="Jackson S.A."/>
        </authorList>
    </citation>
    <scope>NUCLEOTIDE SEQUENCE [LARGE SCALE GENOMIC DNA]</scope>
</reference>
<proteinExistence type="predicted"/>
<name>A0A151R8M5_CAJCA</name>
<organism evidence="1 2">
    <name type="scientific">Cajanus cajan</name>
    <name type="common">Pigeon pea</name>
    <name type="synonym">Cajanus indicus</name>
    <dbReference type="NCBI Taxonomy" id="3821"/>
    <lineage>
        <taxon>Eukaryota</taxon>
        <taxon>Viridiplantae</taxon>
        <taxon>Streptophyta</taxon>
        <taxon>Embryophyta</taxon>
        <taxon>Tracheophyta</taxon>
        <taxon>Spermatophyta</taxon>
        <taxon>Magnoliopsida</taxon>
        <taxon>eudicotyledons</taxon>
        <taxon>Gunneridae</taxon>
        <taxon>Pentapetalae</taxon>
        <taxon>rosids</taxon>
        <taxon>fabids</taxon>
        <taxon>Fabales</taxon>
        <taxon>Fabaceae</taxon>
        <taxon>Papilionoideae</taxon>
        <taxon>50 kb inversion clade</taxon>
        <taxon>NPAAA clade</taxon>
        <taxon>indigoferoid/millettioid clade</taxon>
        <taxon>Phaseoleae</taxon>
        <taxon>Cajanus</taxon>
    </lineage>
</organism>
<sequence length="119" mass="13694">MEADFKGIDPIQDDPMVISVEIYNYIVRKTLVDQGSSTDILYLNTFKQLGIPEFELVPYNKPLVGFSGERVNTKGYIKLSIKFFFDGAEYRDIPVKYVVVHANTPHFVRTCKQRNKLSL</sequence>
<evidence type="ECO:0000313" key="1">
    <source>
        <dbReference type="EMBL" id="KYP38970.1"/>
    </source>
</evidence>
<dbReference type="Gramene" id="C.cajan_38778.t">
    <property type="protein sequence ID" value="C.cajan_38778.t.cds1"/>
    <property type="gene ID" value="C.cajan_38778"/>
</dbReference>
<dbReference type="Proteomes" id="UP000075243">
    <property type="component" value="Unassembled WGS sequence"/>
</dbReference>
<dbReference type="CDD" id="cd00303">
    <property type="entry name" value="retropepsin_like"/>
    <property type="match status" value="1"/>
</dbReference>
<keyword evidence="2" id="KW-1185">Reference proteome</keyword>
<dbReference type="AlphaFoldDB" id="A0A151R8M5"/>
<protein>
    <submittedName>
        <fullName evidence="1">Uncharacterized protein</fullName>
    </submittedName>
</protein>
<accession>A0A151R8M5</accession>
<dbReference type="PANTHER" id="PTHR33240:SF15">
    <property type="entry name" value="GAG-PRO-LIKE PROTEIN"/>
    <property type="match status" value="1"/>
</dbReference>
<dbReference type="PANTHER" id="PTHR33240">
    <property type="entry name" value="OS08G0508500 PROTEIN"/>
    <property type="match status" value="1"/>
</dbReference>
<evidence type="ECO:0000313" key="2">
    <source>
        <dbReference type="Proteomes" id="UP000075243"/>
    </source>
</evidence>